<evidence type="ECO:0000259" key="3">
    <source>
        <dbReference type="Pfam" id="PF12849"/>
    </source>
</evidence>
<evidence type="ECO:0000256" key="2">
    <source>
        <dbReference type="SAM" id="SignalP"/>
    </source>
</evidence>
<keyword evidence="1 2" id="KW-0732">Signal</keyword>
<protein>
    <submittedName>
        <fullName evidence="4">OmpA/MotB domain-containing protein</fullName>
    </submittedName>
</protein>
<dbReference type="EMBL" id="CXOK01000171">
    <property type="protein sequence ID" value="CTP93455.1"/>
    <property type="molecule type" value="Genomic_DNA"/>
</dbReference>
<dbReference type="AlphaFoldDB" id="A0A0K3AD63"/>
<dbReference type="InterPro" id="IPR024370">
    <property type="entry name" value="PBP_domain"/>
</dbReference>
<feature type="chain" id="PRO_5005493930" evidence="2">
    <location>
        <begin position="25"/>
        <end position="452"/>
    </location>
</feature>
<feature type="signal peptide" evidence="2">
    <location>
        <begin position="1"/>
        <end position="24"/>
    </location>
</feature>
<accession>A0A0K3AD63</accession>
<name>A0A0K3AD63_9XANT</name>
<evidence type="ECO:0000313" key="5">
    <source>
        <dbReference type="Proteomes" id="UP000041247"/>
    </source>
</evidence>
<evidence type="ECO:0000256" key="1">
    <source>
        <dbReference type="ARBA" id="ARBA00022729"/>
    </source>
</evidence>
<organism evidence="4 5">
    <name type="scientific">Xanthomonas graminis pv. poae</name>
    <dbReference type="NCBI Taxonomy" id="227946"/>
    <lineage>
        <taxon>Bacteria</taxon>
        <taxon>Pseudomonadati</taxon>
        <taxon>Pseudomonadota</taxon>
        <taxon>Gammaproteobacteria</taxon>
        <taxon>Lysobacterales</taxon>
        <taxon>Lysobacteraceae</taxon>
        <taxon>Xanthomonas</taxon>
        <taxon>Xanthomonas translucens group</taxon>
        <taxon>Xanthomonas graminis</taxon>
    </lineage>
</organism>
<dbReference type="Proteomes" id="UP000041247">
    <property type="component" value="Unassembled WGS sequence"/>
</dbReference>
<dbReference type="InterPro" id="IPR036737">
    <property type="entry name" value="OmpA-like_sf"/>
</dbReference>
<proteinExistence type="predicted"/>
<dbReference type="Pfam" id="PF12849">
    <property type="entry name" value="PBP_like_2"/>
    <property type="match status" value="1"/>
</dbReference>
<dbReference type="RefSeq" id="WP_053842277.1">
    <property type="nucleotide sequence ID" value="NZ_CP076250.1"/>
</dbReference>
<dbReference type="InterPro" id="IPR050811">
    <property type="entry name" value="Phosphate_ABC_transporter"/>
</dbReference>
<dbReference type="Gene3D" id="3.30.1330.60">
    <property type="entry name" value="OmpA-like domain"/>
    <property type="match status" value="1"/>
</dbReference>
<gene>
    <name evidence="4" type="ORF">XTPLMG728_3834</name>
</gene>
<evidence type="ECO:0000313" key="4">
    <source>
        <dbReference type="EMBL" id="CTP93455.1"/>
    </source>
</evidence>
<dbReference type="Gene3D" id="3.40.190.10">
    <property type="entry name" value="Periplasmic binding protein-like II"/>
    <property type="match status" value="2"/>
</dbReference>
<dbReference type="PANTHER" id="PTHR30570:SF1">
    <property type="entry name" value="PHOSPHATE-BINDING PROTEIN PSTS"/>
    <property type="match status" value="1"/>
</dbReference>
<dbReference type="SUPFAM" id="SSF103088">
    <property type="entry name" value="OmpA-like"/>
    <property type="match status" value="1"/>
</dbReference>
<reference evidence="4 5" key="1">
    <citation type="submission" date="2015-07" db="EMBL/GenBank/DDBJ databases">
        <authorList>
            <person name="Noorani M."/>
        </authorList>
    </citation>
    <scope>NUCLEOTIDE SEQUENCE [LARGE SCALE GENOMIC DNA]</scope>
    <source>
        <strain evidence="4">LMG728</strain>
    </source>
</reference>
<dbReference type="PANTHER" id="PTHR30570">
    <property type="entry name" value="PERIPLASMIC PHOSPHATE BINDING COMPONENT OF PHOSPHATE ABC TRANSPORTER"/>
    <property type="match status" value="1"/>
</dbReference>
<feature type="domain" description="PBP" evidence="3">
    <location>
        <begin position="83"/>
        <end position="273"/>
    </location>
</feature>
<sequence>MSGFILRLLLAGAAALCAIPSVSAQQAERLRVHGSNSVGAQLMPALVESWLHSIGYRQIQRRRVDATTLEISALRDDAPLVAEIGSAGSAAGVADLVRGDAELAMLARVPDARERDAAWQLGDLSSPDQDFVLALDGARVLVAADNPLTSLSVAQLRDILSGRLTRWSQLGGADLPIEVQRNPERSGLGDFLRERLPLPASAQPAAQRPHANLVETAQAVAGHPAALAIVALTTPLAAGTRALAIADGGIAVLPTPASIRDEDYPLVQRYSLYGGQMMSALGRSLALYAVGAQAQQVVRRIGPIPMTISPDPAQPPRASGDARQGDAYLQAGAGAQRLTTTLRFSLQSLNSMFEARSAQDLDRLIAFMQQPAMRGRALAVIGFATPDTANRLYPTIASNDRADVVAAYLCQRGIVVKRGRGLGAARPLLGGDDTPAKVRNERVEIWLLDAGR</sequence>
<dbReference type="SUPFAM" id="SSF53850">
    <property type="entry name" value="Periplasmic binding protein-like II"/>
    <property type="match status" value="1"/>
</dbReference>